<keyword evidence="2" id="KW-1185">Reference proteome</keyword>
<evidence type="ECO:0000313" key="2">
    <source>
        <dbReference type="Proteomes" id="UP000800035"/>
    </source>
</evidence>
<name>A0A6A5U696_9PLEO</name>
<protein>
    <submittedName>
        <fullName evidence="1">Uncharacterized protein</fullName>
    </submittedName>
</protein>
<evidence type="ECO:0000313" key="1">
    <source>
        <dbReference type="EMBL" id="KAF1960198.1"/>
    </source>
</evidence>
<organism evidence="1 2">
    <name type="scientific">Byssothecium circinans</name>
    <dbReference type="NCBI Taxonomy" id="147558"/>
    <lineage>
        <taxon>Eukaryota</taxon>
        <taxon>Fungi</taxon>
        <taxon>Dikarya</taxon>
        <taxon>Ascomycota</taxon>
        <taxon>Pezizomycotina</taxon>
        <taxon>Dothideomycetes</taxon>
        <taxon>Pleosporomycetidae</taxon>
        <taxon>Pleosporales</taxon>
        <taxon>Massarineae</taxon>
        <taxon>Massarinaceae</taxon>
        <taxon>Byssothecium</taxon>
    </lineage>
</organism>
<reference evidence="1" key="1">
    <citation type="journal article" date="2020" name="Stud. Mycol.">
        <title>101 Dothideomycetes genomes: a test case for predicting lifestyles and emergence of pathogens.</title>
        <authorList>
            <person name="Haridas S."/>
            <person name="Albert R."/>
            <person name="Binder M."/>
            <person name="Bloem J."/>
            <person name="Labutti K."/>
            <person name="Salamov A."/>
            <person name="Andreopoulos B."/>
            <person name="Baker S."/>
            <person name="Barry K."/>
            <person name="Bills G."/>
            <person name="Bluhm B."/>
            <person name="Cannon C."/>
            <person name="Castanera R."/>
            <person name="Culley D."/>
            <person name="Daum C."/>
            <person name="Ezra D."/>
            <person name="Gonzalez J."/>
            <person name="Henrissat B."/>
            <person name="Kuo A."/>
            <person name="Liang C."/>
            <person name="Lipzen A."/>
            <person name="Lutzoni F."/>
            <person name="Magnuson J."/>
            <person name="Mondo S."/>
            <person name="Nolan M."/>
            <person name="Ohm R."/>
            <person name="Pangilinan J."/>
            <person name="Park H.-J."/>
            <person name="Ramirez L."/>
            <person name="Alfaro M."/>
            <person name="Sun H."/>
            <person name="Tritt A."/>
            <person name="Yoshinaga Y."/>
            <person name="Zwiers L.-H."/>
            <person name="Turgeon B."/>
            <person name="Goodwin S."/>
            <person name="Spatafora J."/>
            <person name="Crous P."/>
            <person name="Grigoriev I."/>
        </authorList>
    </citation>
    <scope>NUCLEOTIDE SEQUENCE</scope>
    <source>
        <strain evidence="1">CBS 675.92</strain>
    </source>
</reference>
<dbReference type="Proteomes" id="UP000800035">
    <property type="component" value="Unassembled WGS sequence"/>
</dbReference>
<dbReference type="EMBL" id="ML976983">
    <property type="protein sequence ID" value="KAF1960198.1"/>
    <property type="molecule type" value="Genomic_DNA"/>
</dbReference>
<gene>
    <name evidence="1" type="ORF">CC80DRAFT_287568</name>
</gene>
<proteinExistence type="predicted"/>
<accession>A0A6A5U696</accession>
<sequence length="153" mass="17735">MGREVDIYLYQVYIFGFFYFLDSRNMGNRVGAVIRENMVSNCRSQCEAMKMNTFLFAVWLEPHIWSLSALYHSCSLFPRARVLACTTVCLEPLLTVKSDRYSVNTKWYHTCHVTDCQPWCHRSHGCLARDPTTPTLNEQGHQCQNLPTTTTQI</sequence>
<dbReference type="AlphaFoldDB" id="A0A6A5U696"/>